<dbReference type="Proteomes" id="UP000006911">
    <property type="component" value="Unassembled WGS sequence"/>
</dbReference>
<evidence type="ECO:0000313" key="6">
    <source>
        <dbReference type="EMBL" id="CAZ81320.1"/>
    </source>
</evidence>
<dbReference type="OMA" id="PLPANWG"/>
<keyword evidence="1" id="KW-0489">Methyltransferase</keyword>
<dbReference type="InterPro" id="IPR036388">
    <property type="entry name" value="WH-like_DNA-bd_sf"/>
</dbReference>
<feature type="domain" description="O-methyltransferase C-terminal" evidence="4">
    <location>
        <begin position="330"/>
        <end position="495"/>
    </location>
</feature>
<evidence type="ECO:0000256" key="1">
    <source>
        <dbReference type="ARBA" id="ARBA00022603"/>
    </source>
</evidence>
<dbReference type="InterPro" id="IPR012967">
    <property type="entry name" value="COMT_dimerisation"/>
</dbReference>
<dbReference type="GO" id="GO:0008171">
    <property type="term" value="F:O-methyltransferase activity"/>
    <property type="evidence" value="ECO:0007669"/>
    <property type="project" value="InterPro"/>
</dbReference>
<dbReference type="InterPro" id="IPR036390">
    <property type="entry name" value="WH_DNA-bd_sf"/>
</dbReference>
<dbReference type="InterPro" id="IPR016461">
    <property type="entry name" value="COMT-like"/>
</dbReference>
<dbReference type="AlphaFoldDB" id="D5G9X7"/>
<proteinExistence type="predicted"/>
<dbReference type="PANTHER" id="PTHR43712">
    <property type="entry name" value="PUTATIVE (AFU_ORTHOLOGUE AFUA_4G14580)-RELATED"/>
    <property type="match status" value="1"/>
</dbReference>
<name>D5G9X7_TUBMM</name>
<dbReference type="Gene3D" id="1.10.10.10">
    <property type="entry name" value="Winged helix-like DNA-binding domain superfamily/Winged helix DNA-binding domain"/>
    <property type="match status" value="1"/>
</dbReference>
<evidence type="ECO:0000256" key="3">
    <source>
        <dbReference type="ARBA" id="ARBA00022691"/>
    </source>
</evidence>
<accession>D5G9X7</accession>
<dbReference type="EMBL" id="FN430065">
    <property type="protein sequence ID" value="CAZ81320.1"/>
    <property type="molecule type" value="Genomic_DNA"/>
</dbReference>
<dbReference type="GO" id="GO:0046983">
    <property type="term" value="F:protein dimerization activity"/>
    <property type="evidence" value="ECO:0007669"/>
    <property type="project" value="InterPro"/>
</dbReference>
<dbReference type="SUPFAM" id="SSF46785">
    <property type="entry name" value="Winged helix' DNA-binding domain"/>
    <property type="match status" value="1"/>
</dbReference>
<dbReference type="Pfam" id="PF00891">
    <property type="entry name" value="Methyltransf_2"/>
    <property type="match status" value="1"/>
</dbReference>
<dbReference type="GO" id="GO:0032259">
    <property type="term" value="P:methylation"/>
    <property type="evidence" value="ECO:0007669"/>
    <property type="project" value="UniProtKB-KW"/>
</dbReference>
<dbReference type="HOGENOM" id="CLU_005533_0_1_1"/>
<dbReference type="PROSITE" id="PS51683">
    <property type="entry name" value="SAM_OMT_II"/>
    <property type="match status" value="1"/>
</dbReference>
<feature type="domain" description="O-methyltransferase dimerisation" evidence="5">
    <location>
        <begin position="120"/>
        <end position="194"/>
    </location>
</feature>
<organism evidence="6 7">
    <name type="scientific">Tuber melanosporum (strain Mel28)</name>
    <name type="common">Perigord black truffle</name>
    <dbReference type="NCBI Taxonomy" id="656061"/>
    <lineage>
        <taxon>Eukaryota</taxon>
        <taxon>Fungi</taxon>
        <taxon>Dikarya</taxon>
        <taxon>Ascomycota</taxon>
        <taxon>Pezizomycotina</taxon>
        <taxon>Pezizomycetes</taxon>
        <taxon>Pezizales</taxon>
        <taxon>Tuberaceae</taxon>
        <taxon>Tuber</taxon>
    </lineage>
</organism>
<evidence type="ECO:0000256" key="2">
    <source>
        <dbReference type="ARBA" id="ARBA00022679"/>
    </source>
</evidence>
<dbReference type="InterPro" id="IPR029063">
    <property type="entry name" value="SAM-dependent_MTases_sf"/>
</dbReference>
<dbReference type="PANTHER" id="PTHR43712:SF2">
    <property type="entry name" value="O-METHYLTRANSFERASE CICE"/>
    <property type="match status" value="1"/>
</dbReference>
<dbReference type="Gene3D" id="3.40.50.150">
    <property type="entry name" value="Vaccinia Virus protein VP39"/>
    <property type="match status" value="1"/>
</dbReference>
<dbReference type="InParanoid" id="D5G9X7"/>
<keyword evidence="3" id="KW-0949">S-adenosyl-L-methionine</keyword>
<dbReference type="InterPro" id="IPR001077">
    <property type="entry name" value="COMT_C"/>
</dbReference>
<evidence type="ECO:0000313" key="7">
    <source>
        <dbReference type="Proteomes" id="UP000006911"/>
    </source>
</evidence>
<dbReference type="RefSeq" id="XP_002837129.1">
    <property type="nucleotide sequence ID" value="XM_002837083.1"/>
</dbReference>
<dbReference type="eggNOG" id="KOG3178">
    <property type="taxonomic scope" value="Eukaryota"/>
</dbReference>
<gene>
    <name evidence="6" type="ORF">GSTUM_00003422001</name>
</gene>
<keyword evidence="7" id="KW-1185">Reference proteome</keyword>
<dbReference type="KEGG" id="tml:GSTUM_00003422001"/>
<dbReference type="SUPFAM" id="SSF53335">
    <property type="entry name" value="S-adenosyl-L-methionine-dependent methyltransferases"/>
    <property type="match status" value="1"/>
</dbReference>
<dbReference type="GeneID" id="9188561"/>
<keyword evidence="2" id="KW-0808">Transferase</keyword>
<sequence length="519" mass="57788">MCSMSGEEPERTTKTHDVGVITCSTSGVVVRRLIQGKASRLEALLKSVVDAEQLLALSEIISKNARIVISEWSKNPIDIPDTKDGVSLPSHELYQARREILAAAGMLTEVVDEPQHRLLEVSSQYFESRALHIAAEHRIPDILKGHDKEGVSVQDISAKIGIESKKLSRVMRCLCSNHLFREVSEDRFANNRITGALVGNEPLRAYLMLFALDLYSAADYFPKYLTDPVKGHSYDVHLTAWQDAVGTKKSRWEWLEEKIPVDAPDFGRQGYPRNVVGVGETKVEPPAPTSTETKPRPEIEIFGLAMLGGGKVTGTAHIYDYPWGSLGNGTIVDVGGGVGGFSLQLSKRFPNLKFVVQDRPAVIEQTKQIWAKENPEALESRVTLQAHDFFQVNPVKGADIYWFRYIIHDWSDEYCVKIFSCIRASMSPKSRILICDQVMNTTLGCSELEPAPYPLPANYGYHTRYSHQRDLCMAAIINGIERTPAQFKDIIEKAGLVVTRIVECRSAIGLVEAGLPNHE</sequence>
<reference evidence="6 7" key="1">
    <citation type="journal article" date="2010" name="Nature">
        <title>Perigord black truffle genome uncovers evolutionary origins and mechanisms of symbiosis.</title>
        <authorList>
            <person name="Martin F."/>
            <person name="Kohler A."/>
            <person name="Murat C."/>
            <person name="Balestrini R."/>
            <person name="Coutinho P.M."/>
            <person name="Jaillon O."/>
            <person name="Montanini B."/>
            <person name="Morin E."/>
            <person name="Noel B."/>
            <person name="Percudani R."/>
            <person name="Porcel B."/>
            <person name="Rubini A."/>
            <person name="Amicucci A."/>
            <person name="Amselem J."/>
            <person name="Anthouard V."/>
            <person name="Arcioni S."/>
            <person name="Artiguenave F."/>
            <person name="Aury J.M."/>
            <person name="Ballario P."/>
            <person name="Bolchi A."/>
            <person name="Brenna A."/>
            <person name="Brun A."/>
            <person name="Buee M."/>
            <person name="Cantarel B."/>
            <person name="Chevalier G."/>
            <person name="Couloux A."/>
            <person name="Da Silva C."/>
            <person name="Denoeud F."/>
            <person name="Duplessis S."/>
            <person name="Ghignone S."/>
            <person name="Hilselberger B."/>
            <person name="Iotti M."/>
            <person name="Marcais B."/>
            <person name="Mello A."/>
            <person name="Miranda M."/>
            <person name="Pacioni G."/>
            <person name="Quesneville H."/>
            <person name="Riccioni C."/>
            <person name="Ruotolo R."/>
            <person name="Splivallo R."/>
            <person name="Stocchi V."/>
            <person name="Tisserant E."/>
            <person name="Viscomi A.R."/>
            <person name="Zambonelli A."/>
            <person name="Zampieri E."/>
            <person name="Henrissat B."/>
            <person name="Lebrun M.H."/>
            <person name="Paolocci F."/>
            <person name="Bonfante P."/>
            <person name="Ottonello S."/>
            <person name="Wincker P."/>
        </authorList>
    </citation>
    <scope>NUCLEOTIDE SEQUENCE [LARGE SCALE GENOMIC DNA]</scope>
    <source>
        <strain evidence="6 7">Mel28</strain>
    </source>
</reference>
<evidence type="ECO:0000259" key="4">
    <source>
        <dbReference type="Pfam" id="PF00891"/>
    </source>
</evidence>
<evidence type="ECO:0000259" key="5">
    <source>
        <dbReference type="Pfam" id="PF08100"/>
    </source>
</evidence>
<dbReference type="Pfam" id="PF08100">
    <property type="entry name" value="Dimerisation"/>
    <property type="match status" value="1"/>
</dbReference>
<protein>
    <submittedName>
        <fullName evidence="6">(Perigord truffle) hypothetical protein</fullName>
    </submittedName>
</protein>